<keyword evidence="7 11" id="KW-0472">Membrane</keyword>
<feature type="compositionally biased region" description="Polar residues" evidence="10">
    <location>
        <begin position="50"/>
        <end position="60"/>
    </location>
</feature>
<evidence type="ECO:0000256" key="5">
    <source>
        <dbReference type="ARBA" id="ARBA00022824"/>
    </source>
</evidence>
<comment type="function">
    <text evidence="9">Sterol O-acyltransferase that catalyzes the formation of stery esters.</text>
</comment>
<dbReference type="Pfam" id="PF03062">
    <property type="entry name" value="MBOAT"/>
    <property type="match status" value="1"/>
</dbReference>
<dbReference type="InterPro" id="IPR014371">
    <property type="entry name" value="Oat_ACAT_DAG_ARE"/>
</dbReference>
<keyword evidence="5" id="KW-0256">Endoplasmic reticulum</keyword>
<keyword evidence="6 11" id="KW-1133">Transmembrane helix</keyword>
<dbReference type="AlphaFoldDB" id="A0A9Q9EFK1"/>
<dbReference type="GO" id="GO:0008204">
    <property type="term" value="P:ergosterol metabolic process"/>
    <property type="evidence" value="ECO:0007669"/>
    <property type="project" value="TreeGrafter"/>
</dbReference>
<keyword evidence="8" id="KW-0012">Acyltransferase</keyword>
<gene>
    <name evidence="12" type="ORF">Slin15195_G010810</name>
</gene>
<feature type="transmembrane region" description="Helical" evidence="11">
    <location>
        <begin position="118"/>
        <end position="138"/>
    </location>
</feature>
<proteinExistence type="inferred from homology"/>
<evidence type="ECO:0000256" key="8">
    <source>
        <dbReference type="ARBA" id="ARBA00023315"/>
    </source>
</evidence>
<evidence type="ECO:0000256" key="1">
    <source>
        <dbReference type="ARBA" id="ARBA00004477"/>
    </source>
</evidence>
<evidence type="ECO:0000256" key="3">
    <source>
        <dbReference type="ARBA" id="ARBA00022679"/>
    </source>
</evidence>
<sequence length="217" mass="24252">MSGNHMNGHAAPAAAATAQGSGHDQRQIHQPRARRIMDPRLARAFHDEVTSSPLSPTSGVASGPGTPAPPEDVPLSVKATSAARKHVRRKTKQQRLSPSIEYEHRVSYFDPNSSYSNFRGFFVLFWIGLAIMILTTMLRNLKETNLPIATGITFLISALAHELIMGCITRKFRGYGFIMMMMMQMPLVMIQQTPFIRKRVLLNNIMFWISMILGLSL</sequence>
<keyword evidence="4 11" id="KW-0812">Transmembrane</keyword>
<dbReference type="GO" id="GO:0005789">
    <property type="term" value="C:endoplasmic reticulum membrane"/>
    <property type="evidence" value="ECO:0007669"/>
    <property type="project" value="UniProtKB-SubCell"/>
</dbReference>
<evidence type="ECO:0000256" key="9">
    <source>
        <dbReference type="ARBA" id="ARBA00023568"/>
    </source>
</evidence>
<evidence type="ECO:0000313" key="13">
    <source>
        <dbReference type="Proteomes" id="UP001056384"/>
    </source>
</evidence>
<accession>A0A9Q9EFK1</accession>
<dbReference type="PANTHER" id="PTHR10408">
    <property type="entry name" value="STEROL O-ACYLTRANSFERASE"/>
    <property type="match status" value="1"/>
</dbReference>
<dbReference type="InterPro" id="IPR004299">
    <property type="entry name" value="MBOAT_fam"/>
</dbReference>
<feature type="transmembrane region" description="Helical" evidence="11">
    <location>
        <begin position="172"/>
        <end position="188"/>
    </location>
</feature>
<evidence type="ECO:0000256" key="10">
    <source>
        <dbReference type="SAM" id="MobiDB-lite"/>
    </source>
</evidence>
<feature type="region of interest" description="Disordered" evidence="10">
    <location>
        <begin position="48"/>
        <end position="74"/>
    </location>
</feature>
<evidence type="ECO:0000256" key="6">
    <source>
        <dbReference type="ARBA" id="ARBA00022989"/>
    </source>
</evidence>
<feature type="transmembrane region" description="Helical" evidence="11">
    <location>
        <begin position="145"/>
        <end position="166"/>
    </location>
</feature>
<evidence type="ECO:0000313" key="12">
    <source>
        <dbReference type="EMBL" id="USW47762.1"/>
    </source>
</evidence>
<keyword evidence="3 12" id="KW-0808">Transferase</keyword>
<evidence type="ECO:0000256" key="4">
    <source>
        <dbReference type="ARBA" id="ARBA00022692"/>
    </source>
</evidence>
<protein>
    <submittedName>
        <fullName evidence="12">Membrane bound O-acyl transferase, MBOAT</fullName>
    </submittedName>
</protein>
<reference evidence="12" key="1">
    <citation type="submission" date="2022-06" db="EMBL/GenBank/DDBJ databases">
        <title>Complete genome sequences of two strains of the flax pathogen Septoria linicola.</title>
        <authorList>
            <person name="Lapalu N."/>
            <person name="Simon A."/>
            <person name="Demenou B."/>
            <person name="Paumier D."/>
            <person name="Guillot M.-P."/>
            <person name="Gout L."/>
            <person name="Valade R."/>
        </authorList>
    </citation>
    <scope>NUCLEOTIDE SEQUENCE</scope>
    <source>
        <strain evidence="12">SE15195</strain>
    </source>
</reference>
<dbReference type="Proteomes" id="UP001056384">
    <property type="component" value="Chromosome 1"/>
</dbReference>
<organism evidence="12 13">
    <name type="scientific">Septoria linicola</name>
    <dbReference type="NCBI Taxonomy" id="215465"/>
    <lineage>
        <taxon>Eukaryota</taxon>
        <taxon>Fungi</taxon>
        <taxon>Dikarya</taxon>
        <taxon>Ascomycota</taxon>
        <taxon>Pezizomycotina</taxon>
        <taxon>Dothideomycetes</taxon>
        <taxon>Dothideomycetidae</taxon>
        <taxon>Mycosphaerellales</taxon>
        <taxon>Mycosphaerellaceae</taxon>
        <taxon>Septoria</taxon>
    </lineage>
</organism>
<dbReference type="EMBL" id="CP099418">
    <property type="protein sequence ID" value="USW47762.1"/>
    <property type="molecule type" value="Genomic_DNA"/>
</dbReference>
<evidence type="ECO:0000256" key="7">
    <source>
        <dbReference type="ARBA" id="ARBA00023136"/>
    </source>
</evidence>
<feature type="region of interest" description="Disordered" evidence="10">
    <location>
        <begin position="1"/>
        <end position="30"/>
    </location>
</feature>
<comment type="similarity">
    <text evidence="2">Belongs to the membrane-bound acyltransferase family. Sterol o-acyltransferase subfamily.</text>
</comment>
<evidence type="ECO:0000256" key="11">
    <source>
        <dbReference type="SAM" id="Phobius"/>
    </source>
</evidence>
<comment type="subcellular location">
    <subcellularLocation>
        <location evidence="1">Endoplasmic reticulum membrane</location>
        <topology evidence="1">Multi-pass membrane protein</topology>
    </subcellularLocation>
</comment>
<dbReference type="GO" id="GO:0034737">
    <property type="term" value="F:ergosterol O-acyltransferase activity"/>
    <property type="evidence" value="ECO:0007669"/>
    <property type="project" value="TreeGrafter"/>
</dbReference>
<keyword evidence="13" id="KW-1185">Reference proteome</keyword>
<dbReference type="PANTHER" id="PTHR10408:SF9">
    <property type="entry name" value="STEROL O-ACYLTRANSFERASE 2-RELATED"/>
    <property type="match status" value="1"/>
</dbReference>
<evidence type="ECO:0000256" key="2">
    <source>
        <dbReference type="ARBA" id="ARBA00009010"/>
    </source>
</evidence>
<name>A0A9Q9EFK1_9PEZI</name>